<dbReference type="InterPro" id="IPR010992">
    <property type="entry name" value="IHF-like_DNA-bd_dom_sf"/>
</dbReference>
<dbReference type="GO" id="GO:0030527">
    <property type="term" value="F:structural constituent of chromatin"/>
    <property type="evidence" value="ECO:0007669"/>
    <property type="project" value="InterPro"/>
</dbReference>
<dbReference type="GO" id="GO:0003677">
    <property type="term" value="F:DNA binding"/>
    <property type="evidence" value="ECO:0007669"/>
    <property type="project" value="InterPro"/>
</dbReference>
<dbReference type="Pfam" id="PF00216">
    <property type="entry name" value="Bac_DNA_binding"/>
    <property type="match status" value="1"/>
</dbReference>
<dbReference type="SUPFAM" id="SSF47729">
    <property type="entry name" value="IHF-like DNA-binding proteins"/>
    <property type="match status" value="1"/>
</dbReference>
<organism evidence="1">
    <name type="scientific">bioreactor metagenome</name>
    <dbReference type="NCBI Taxonomy" id="1076179"/>
    <lineage>
        <taxon>unclassified sequences</taxon>
        <taxon>metagenomes</taxon>
        <taxon>ecological metagenomes</taxon>
    </lineage>
</organism>
<dbReference type="InterPro" id="IPR000119">
    <property type="entry name" value="Hist_DNA-bd"/>
</dbReference>
<evidence type="ECO:0008006" key="2">
    <source>
        <dbReference type="Google" id="ProtNLM"/>
    </source>
</evidence>
<accession>A0A644YG98</accession>
<reference evidence="1" key="1">
    <citation type="submission" date="2019-08" db="EMBL/GenBank/DDBJ databases">
        <authorList>
            <person name="Kucharzyk K."/>
            <person name="Murdoch R.W."/>
            <person name="Higgins S."/>
            <person name="Loffler F."/>
        </authorList>
    </citation>
    <scope>NUCLEOTIDE SEQUENCE</scope>
</reference>
<proteinExistence type="predicted"/>
<dbReference type="EMBL" id="VSSQ01004956">
    <property type="protein sequence ID" value="MPM27297.1"/>
    <property type="molecule type" value="Genomic_DNA"/>
</dbReference>
<gene>
    <name evidence="1" type="ORF">SDC9_73807</name>
</gene>
<sequence>MQNEERVCVNKELLAQQTAVRLRMQPDTVSDVLDNLLIDMRDAFEKGQCVDLGADFGRFSVKFNKGYYNMNSPRTPKASRYTVVFRSASDLKKKLRVGGEE</sequence>
<protein>
    <recommendedName>
        <fullName evidence="2">Integration host factor subunit alpha</fullName>
    </recommendedName>
</protein>
<evidence type="ECO:0000313" key="1">
    <source>
        <dbReference type="EMBL" id="MPM27297.1"/>
    </source>
</evidence>
<name>A0A644YG98_9ZZZZ</name>
<dbReference type="Gene3D" id="4.10.520.10">
    <property type="entry name" value="IHF-like DNA-binding proteins"/>
    <property type="match status" value="1"/>
</dbReference>
<comment type="caution">
    <text evidence="1">The sequence shown here is derived from an EMBL/GenBank/DDBJ whole genome shotgun (WGS) entry which is preliminary data.</text>
</comment>
<dbReference type="AlphaFoldDB" id="A0A644YG98"/>